<proteinExistence type="inferred from homology"/>
<keyword evidence="3" id="KW-0186">Copper</keyword>
<gene>
    <name evidence="5" type="ORF">D1O30_11535</name>
</gene>
<evidence type="ECO:0000256" key="1">
    <source>
        <dbReference type="ARBA" id="ARBA00009928"/>
    </source>
</evidence>
<dbReference type="Pfam" id="PF00264">
    <property type="entry name" value="Tyrosinase"/>
    <property type="match status" value="2"/>
</dbReference>
<dbReference type="Gene3D" id="1.10.1280.10">
    <property type="entry name" value="Di-copper center containing domain from catechol oxidase"/>
    <property type="match status" value="2"/>
</dbReference>
<dbReference type="RefSeq" id="WP_123176082.1">
    <property type="nucleotide sequence ID" value="NZ_QWDD01000001.1"/>
</dbReference>
<protein>
    <submittedName>
        <fullName evidence="5">Tyrosinase family protein</fullName>
    </submittedName>
</protein>
<dbReference type="PANTHER" id="PTHR11474">
    <property type="entry name" value="TYROSINASE FAMILY MEMBER"/>
    <property type="match status" value="1"/>
</dbReference>
<dbReference type="InterPro" id="IPR008922">
    <property type="entry name" value="Di-copper_centre_dom_sf"/>
</dbReference>
<dbReference type="Proteomes" id="UP000268623">
    <property type="component" value="Unassembled WGS sequence"/>
</dbReference>
<accession>A0A3M9XQT2</accession>
<keyword evidence="6" id="KW-1185">Reference proteome</keyword>
<dbReference type="GO" id="GO:0016491">
    <property type="term" value="F:oxidoreductase activity"/>
    <property type="evidence" value="ECO:0007669"/>
    <property type="project" value="InterPro"/>
</dbReference>
<name>A0A3M9XQT2_9HYPH</name>
<dbReference type="PROSITE" id="PS00498">
    <property type="entry name" value="TYROSINASE_2"/>
    <property type="match status" value="1"/>
</dbReference>
<dbReference type="SUPFAM" id="SSF48056">
    <property type="entry name" value="Di-copper centre-containing domain"/>
    <property type="match status" value="1"/>
</dbReference>
<dbReference type="InterPro" id="IPR002227">
    <property type="entry name" value="Tyrosinase_Cu-bd"/>
</dbReference>
<keyword evidence="2" id="KW-0479">Metal-binding</keyword>
<dbReference type="InterPro" id="IPR050316">
    <property type="entry name" value="Tyrosinase/Hemocyanin"/>
</dbReference>
<reference evidence="5 6" key="1">
    <citation type="submission" date="2018-08" db="EMBL/GenBank/DDBJ databases">
        <title>Genome sequence of Methylocystis hirsuta CSC1, a methanotroph able to accumulate PHAs.</title>
        <authorList>
            <person name="Bordel S."/>
            <person name="Rodriguez E."/>
            <person name="Gancedo J."/>
            <person name="Munoz R."/>
        </authorList>
    </citation>
    <scope>NUCLEOTIDE SEQUENCE [LARGE SCALE GENOMIC DNA]</scope>
    <source>
        <strain evidence="5 6">CSC1</strain>
    </source>
</reference>
<dbReference type="GO" id="GO:0046872">
    <property type="term" value="F:metal ion binding"/>
    <property type="evidence" value="ECO:0007669"/>
    <property type="project" value="UniProtKB-KW"/>
</dbReference>
<sequence>MGIRKNYRDLSLAERRVFVGALRHVKLTGLIDQFATIHSSHFGHGIHQSSHFLPWHREFILRFERALQAHDASIALPYWDSTRDRSPDDPIWGDDFLGPFNAEWGLGRKLSEPPNLPTEDMVEANQRQTSYAEFWPGLERPIHNWPHSWVGGVMGRANSPGDPVFFLHHCWIDFLWARWQTNNPNAPFQESQAGLGLNDPLMQWPDRTPADVIDYRLLGYSYDFELVA</sequence>
<evidence type="ECO:0000313" key="6">
    <source>
        <dbReference type="Proteomes" id="UP000268623"/>
    </source>
</evidence>
<comment type="similarity">
    <text evidence="1">Belongs to the tyrosinase family.</text>
</comment>
<dbReference type="EMBL" id="QWDD01000001">
    <property type="protein sequence ID" value="RNJ50132.1"/>
    <property type="molecule type" value="Genomic_DNA"/>
</dbReference>
<evidence type="ECO:0000256" key="2">
    <source>
        <dbReference type="ARBA" id="ARBA00022723"/>
    </source>
</evidence>
<dbReference type="PANTHER" id="PTHR11474:SF126">
    <property type="entry name" value="TYROSINASE-LIKE PROTEIN TYR-1-RELATED"/>
    <property type="match status" value="1"/>
</dbReference>
<dbReference type="AlphaFoldDB" id="A0A3M9XQT2"/>
<evidence type="ECO:0000313" key="5">
    <source>
        <dbReference type="EMBL" id="RNJ50132.1"/>
    </source>
</evidence>
<organism evidence="5 6">
    <name type="scientific">Methylocystis hirsuta</name>
    <dbReference type="NCBI Taxonomy" id="369798"/>
    <lineage>
        <taxon>Bacteria</taxon>
        <taxon>Pseudomonadati</taxon>
        <taxon>Pseudomonadota</taxon>
        <taxon>Alphaproteobacteria</taxon>
        <taxon>Hyphomicrobiales</taxon>
        <taxon>Methylocystaceae</taxon>
        <taxon>Methylocystis</taxon>
    </lineage>
</organism>
<evidence type="ECO:0000259" key="4">
    <source>
        <dbReference type="PROSITE" id="PS00498"/>
    </source>
</evidence>
<feature type="domain" description="Tyrosinase copper-binding" evidence="4">
    <location>
        <begin position="162"/>
        <end position="173"/>
    </location>
</feature>
<evidence type="ECO:0000256" key="3">
    <source>
        <dbReference type="ARBA" id="ARBA00023008"/>
    </source>
</evidence>
<comment type="caution">
    <text evidence="5">The sequence shown here is derived from an EMBL/GenBank/DDBJ whole genome shotgun (WGS) entry which is preliminary data.</text>
</comment>
<dbReference type="OrthoDB" id="2874181at2"/>